<dbReference type="Proteomes" id="UP001154061">
    <property type="component" value="Unassembled WGS sequence"/>
</dbReference>
<sequence>MIESIALYAGGVAVGAAVTTMLFIFRFETRSKVTETLLVETIGQHAFLRATKEVVDDETDEQIKARGQEILEEEYDLDVVDVGGESDA</sequence>
<proteinExistence type="predicted"/>
<organism evidence="2 3">
    <name type="scientific">Natrinema salsiterrestre</name>
    <dbReference type="NCBI Taxonomy" id="2950540"/>
    <lineage>
        <taxon>Archaea</taxon>
        <taxon>Methanobacteriati</taxon>
        <taxon>Methanobacteriota</taxon>
        <taxon>Stenosarchaea group</taxon>
        <taxon>Halobacteria</taxon>
        <taxon>Halobacteriales</taxon>
        <taxon>Natrialbaceae</taxon>
        <taxon>Natrinema</taxon>
    </lineage>
</organism>
<accession>A0A9Q4LAK0</accession>
<evidence type="ECO:0000313" key="2">
    <source>
        <dbReference type="EMBL" id="MDF9748391.1"/>
    </source>
</evidence>
<keyword evidence="1" id="KW-1133">Transmembrane helix</keyword>
<keyword evidence="1" id="KW-0472">Membrane</keyword>
<dbReference type="RefSeq" id="WP_277525067.1">
    <property type="nucleotide sequence ID" value="NZ_JAMQOT010000015.1"/>
</dbReference>
<evidence type="ECO:0000256" key="1">
    <source>
        <dbReference type="SAM" id="Phobius"/>
    </source>
</evidence>
<name>A0A9Q4LAK0_9EURY</name>
<reference evidence="2" key="1">
    <citation type="submission" date="2022-06" db="EMBL/GenBank/DDBJ databases">
        <title>Natrinema sp. a new haloarchaeum isolate from saline soil.</title>
        <authorList>
            <person name="Strakova D."/>
            <person name="Galisteo C."/>
            <person name="Sanchez-Porro C."/>
            <person name="Ventosa A."/>
        </authorList>
    </citation>
    <scope>NUCLEOTIDE SEQUENCE</scope>
    <source>
        <strain evidence="2">S1CR25-10</strain>
    </source>
</reference>
<evidence type="ECO:0000313" key="3">
    <source>
        <dbReference type="Proteomes" id="UP001154061"/>
    </source>
</evidence>
<gene>
    <name evidence="2" type="ORF">NDI89_22770</name>
</gene>
<dbReference type="AlphaFoldDB" id="A0A9Q4LAK0"/>
<keyword evidence="3" id="KW-1185">Reference proteome</keyword>
<dbReference type="EMBL" id="JAMQOT010000015">
    <property type="protein sequence ID" value="MDF9748391.1"/>
    <property type="molecule type" value="Genomic_DNA"/>
</dbReference>
<protein>
    <submittedName>
        <fullName evidence="2">Uncharacterized protein</fullName>
    </submittedName>
</protein>
<feature type="transmembrane region" description="Helical" evidence="1">
    <location>
        <begin position="6"/>
        <end position="25"/>
    </location>
</feature>
<comment type="caution">
    <text evidence="2">The sequence shown here is derived from an EMBL/GenBank/DDBJ whole genome shotgun (WGS) entry which is preliminary data.</text>
</comment>
<keyword evidence="1" id="KW-0812">Transmembrane</keyword>